<keyword evidence="7" id="KW-0143">Chaperone</keyword>
<keyword evidence="4" id="KW-0963">Cytoplasm</keyword>
<feature type="domain" description="CAP-Gly" evidence="10">
    <location>
        <begin position="29"/>
        <end position="73"/>
    </location>
</feature>
<dbReference type="PROSITE" id="PS51450">
    <property type="entry name" value="LRR"/>
    <property type="match status" value="1"/>
</dbReference>
<keyword evidence="6" id="KW-0677">Repeat</keyword>
<dbReference type="GO" id="GO:0007010">
    <property type="term" value="P:cytoskeleton organization"/>
    <property type="evidence" value="ECO:0007669"/>
    <property type="project" value="TreeGrafter"/>
</dbReference>
<keyword evidence="8" id="KW-0206">Cytoskeleton</keyword>
<reference evidence="11 12" key="1">
    <citation type="journal article" date="2018" name="Nat. Ecol. Evol.">
        <title>Shark genomes provide insights into elasmobranch evolution and the origin of vertebrates.</title>
        <authorList>
            <person name="Hara Y"/>
            <person name="Yamaguchi K"/>
            <person name="Onimaru K"/>
            <person name="Kadota M"/>
            <person name="Koyanagi M"/>
            <person name="Keeley SD"/>
            <person name="Tatsumi K"/>
            <person name="Tanaka K"/>
            <person name="Motone F"/>
            <person name="Kageyama Y"/>
            <person name="Nozu R"/>
            <person name="Adachi N"/>
            <person name="Nishimura O"/>
            <person name="Nakagawa R"/>
            <person name="Tanegashima C"/>
            <person name="Kiyatake I"/>
            <person name="Matsumoto R"/>
            <person name="Murakumo K"/>
            <person name="Nishida K"/>
            <person name="Terakita A"/>
            <person name="Kuratani S"/>
            <person name="Sato K"/>
            <person name="Hyodo S Kuraku.S."/>
        </authorList>
    </citation>
    <scope>NUCLEOTIDE SEQUENCE [LARGE SCALE GENOMIC DNA]</scope>
</reference>
<dbReference type="InterPro" id="IPR000938">
    <property type="entry name" value="CAP-Gly_domain"/>
</dbReference>
<dbReference type="SUPFAM" id="SSF74924">
    <property type="entry name" value="Cap-Gly domain"/>
    <property type="match status" value="1"/>
</dbReference>
<keyword evidence="12" id="KW-1185">Reference proteome</keyword>
<dbReference type="GO" id="GO:0005856">
    <property type="term" value="C:cytoskeleton"/>
    <property type="evidence" value="ECO:0007669"/>
    <property type="project" value="UniProtKB-SubCell"/>
</dbReference>
<proteinExistence type="inferred from homology"/>
<dbReference type="InterPro" id="IPR001611">
    <property type="entry name" value="Leu-rich_rpt"/>
</dbReference>
<dbReference type="Gene3D" id="3.80.10.10">
    <property type="entry name" value="Ribonuclease Inhibitor"/>
    <property type="match status" value="2"/>
</dbReference>
<evidence type="ECO:0000259" key="10">
    <source>
        <dbReference type="PROSITE" id="PS50245"/>
    </source>
</evidence>
<dbReference type="Gene3D" id="3.10.20.90">
    <property type="entry name" value="Phosphatidylinositol 3-kinase Catalytic Subunit, Chain A, domain 1"/>
    <property type="match status" value="1"/>
</dbReference>
<dbReference type="InterPro" id="IPR032675">
    <property type="entry name" value="LRR_dom_sf"/>
</dbReference>
<comment type="similarity">
    <text evidence="2">Belongs to the TBCE family.</text>
</comment>
<evidence type="ECO:0000313" key="12">
    <source>
        <dbReference type="Proteomes" id="UP000288216"/>
    </source>
</evidence>
<evidence type="ECO:0000256" key="8">
    <source>
        <dbReference type="ARBA" id="ARBA00023212"/>
    </source>
</evidence>
<dbReference type="FunFam" id="2.30.30.190:FF:000008">
    <property type="entry name" value="Tubulin-specific chaperone E"/>
    <property type="match status" value="1"/>
</dbReference>
<dbReference type="InterPro" id="IPR029071">
    <property type="entry name" value="Ubiquitin-like_domsf"/>
</dbReference>
<dbReference type="EMBL" id="BFAA01008719">
    <property type="protein sequence ID" value="GCB75905.1"/>
    <property type="molecule type" value="Genomic_DNA"/>
</dbReference>
<dbReference type="Pfam" id="PF14580">
    <property type="entry name" value="LRR_9"/>
    <property type="match status" value="1"/>
</dbReference>
<evidence type="ECO:0000256" key="1">
    <source>
        <dbReference type="ARBA" id="ARBA00004245"/>
    </source>
</evidence>
<dbReference type="Pfam" id="PF01302">
    <property type="entry name" value="CAP_GLY"/>
    <property type="match status" value="1"/>
</dbReference>
<dbReference type="PANTHER" id="PTHR18849">
    <property type="entry name" value="LEUCINE RICH REPEAT PROTEIN"/>
    <property type="match status" value="1"/>
</dbReference>
<name>A0A401PS12_SCYTO</name>
<organism evidence="11 12">
    <name type="scientific">Scyliorhinus torazame</name>
    <name type="common">Cloudy catshark</name>
    <name type="synonym">Catulus torazame</name>
    <dbReference type="NCBI Taxonomy" id="75743"/>
    <lineage>
        <taxon>Eukaryota</taxon>
        <taxon>Metazoa</taxon>
        <taxon>Chordata</taxon>
        <taxon>Craniata</taxon>
        <taxon>Vertebrata</taxon>
        <taxon>Chondrichthyes</taxon>
        <taxon>Elasmobranchii</taxon>
        <taxon>Galeomorphii</taxon>
        <taxon>Galeoidea</taxon>
        <taxon>Carcharhiniformes</taxon>
        <taxon>Scyliorhinidae</taxon>
        <taxon>Scyliorhinus</taxon>
    </lineage>
</organism>
<dbReference type="SUPFAM" id="SSF54236">
    <property type="entry name" value="Ubiquitin-like"/>
    <property type="match status" value="1"/>
</dbReference>
<gene>
    <name evidence="11" type="ORF">scyTo_0015389</name>
</gene>
<dbReference type="Gene3D" id="2.30.30.190">
    <property type="entry name" value="CAP Gly-rich-like domain"/>
    <property type="match status" value="1"/>
</dbReference>
<dbReference type="InterPro" id="IPR036859">
    <property type="entry name" value="CAP-Gly_dom_sf"/>
</dbReference>
<dbReference type="InterPro" id="IPR003591">
    <property type="entry name" value="Leu-rich_rpt_typical-subtyp"/>
</dbReference>
<dbReference type="InterPro" id="IPR000626">
    <property type="entry name" value="Ubiquitin-like_dom"/>
</dbReference>
<evidence type="ECO:0000256" key="6">
    <source>
        <dbReference type="ARBA" id="ARBA00022737"/>
    </source>
</evidence>
<dbReference type="STRING" id="75743.A0A401PS12"/>
<protein>
    <recommendedName>
        <fullName evidence="3">Tubulin-specific chaperone E</fullName>
    </recommendedName>
    <alternativeName>
        <fullName evidence="9">Tubulin-folding cofactor E</fullName>
    </alternativeName>
</protein>
<dbReference type="PROSITE" id="PS00845">
    <property type="entry name" value="CAP_GLY_1"/>
    <property type="match status" value="1"/>
</dbReference>
<accession>A0A401PS12</accession>
<dbReference type="AlphaFoldDB" id="A0A401PS12"/>
<dbReference type="SMART" id="SM01052">
    <property type="entry name" value="CAP_GLY"/>
    <property type="match status" value="1"/>
</dbReference>
<evidence type="ECO:0000256" key="7">
    <source>
        <dbReference type="ARBA" id="ARBA00023186"/>
    </source>
</evidence>
<dbReference type="OrthoDB" id="5273213at2759"/>
<dbReference type="Pfam" id="PF14560">
    <property type="entry name" value="Ubiquitin_2"/>
    <property type="match status" value="1"/>
</dbReference>
<dbReference type="InterPro" id="IPR044079">
    <property type="entry name" value="Ubl_TBCE"/>
</dbReference>
<sequence>MTQSNSVPCDAVGRRIVYRDEYGTVRFVGTVPSAAGIWLGVEWDNPERGKHNGTLEGVQYFQCSHPTGGSFIRPQKANFGVDFLSAVRDRYGQEGNQGIQDCRGNPLRWGKKPIEFLGSQDVKQRWFDALLIVSVSGCQVSHTNEEDEVSNVCPNIIELDLAKNLLPSWDKVAQITRQLRKLEHLDLSQNKLAIVSSPVSLSGAFANLKALAIQHNGLTWAQILECAPMWPVLERAHLSSNDISVLERPIGVLQSLTLLDLSSNQLADENQLVHIAYLPRLEQLILSNTGLTSLHFDDIRPDGKTAMFPKLKFLAIDKNQISEFSTVNELNKLQSLEQLKFSHYAMVEHEKNAKTVRQLIIAKLGHLNVLNRTEISADERKGAELDYRKRFGKDWMKAGGHQDPEKNRPDQEFCAEHPRYQALIEKFGAPEVSEMEQQKLFALKDQLLALTIRCPDSPDQKLLEKKLPDSMIIQKVRGLLHRLLKVPGAELKLTYISSKMDMEIDMDNDLKPLSYYSIENGDCILVRW</sequence>
<dbReference type="SMART" id="SM00369">
    <property type="entry name" value="LRR_TYP"/>
    <property type="match status" value="2"/>
</dbReference>
<dbReference type="PROSITE" id="PS50245">
    <property type="entry name" value="CAP_GLY_2"/>
    <property type="match status" value="1"/>
</dbReference>
<evidence type="ECO:0000313" key="11">
    <source>
        <dbReference type="EMBL" id="GCB75905.1"/>
    </source>
</evidence>
<evidence type="ECO:0000256" key="9">
    <source>
        <dbReference type="ARBA" id="ARBA00030180"/>
    </source>
</evidence>
<dbReference type="CDD" id="cd17044">
    <property type="entry name" value="Ubl_TBCE"/>
    <property type="match status" value="1"/>
</dbReference>
<comment type="subcellular location">
    <subcellularLocation>
        <location evidence="1">Cytoplasm</location>
        <location evidence="1">Cytoskeleton</location>
    </subcellularLocation>
</comment>
<keyword evidence="5" id="KW-0433">Leucine-rich repeat</keyword>
<dbReference type="PANTHER" id="PTHR18849:SF0">
    <property type="entry name" value="CILIA- AND FLAGELLA-ASSOCIATED PROTEIN 410-RELATED"/>
    <property type="match status" value="1"/>
</dbReference>
<comment type="caution">
    <text evidence="11">The sequence shown here is derived from an EMBL/GenBank/DDBJ whole genome shotgun (WGS) entry which is preliminary data.</text>
</comment>
<evidence type="ECO:0000256" key="5">
    <source>
        <dbReference type="ARBA" id="ARBA00022614"/>
    </source>
</evidence>
<evidence type="ECO:0000256" key="3">
    <source>
        <dbReference type="ARBA" id="ARBA00015004"/>
    </source>
</evidence>
<dbReference type="PRINTS" id="PR00019">
    <property type="entry name" value="LEURICHRPT"/>
</dbReference>
<dbReference type="OMA" id="NENSTFA"/>
<evidence type="ECO:0000256" key="4">
    <source>
        <dbReference type="ARBA" id="ARBA00022490"/>
    </source>
</evidence>
<dbReference type="SUPFAM" id="SSF52058">
    <property type="entry name" value="L domain-like"/>
    <property type="match status" value="1"/>
</dbReference>
<dbReference type="Proteomes" id="UP000288216">
    <property type="component" value="Unassembled WGS sequence"/>
</dbReference>
<evidence type="ECO:0000256" key="2">
    <source>
        <dbReference type="ARBA" id="ARBA00006286"/>
    </source>
</evidence>